<evidence type="ECO:0000256" key="1">
    <source>
        <dbReference type="SAM" id="MobiDB-lite"/>
    </source>
</evidence>
<dbReference type="InterPro" id="IPR010994">
    <property type="entry name" value="RuvA_2-like"/>
</dbReference>
<sequence>MTTSLPHPAPRLSLPRTDPVPEAGLDPSSDRPPGRSAFGPPGRSAVRDFAALALGAGTGEDIAVLTTPAQASRWRWSPRTLGAFAIALLGGLLILGVLAWLGRGGGAASASLAAVPSGSSVAGPVSTTEGPAVVSSGPPASAGASEGGAARSESGPATPTAGESSPTTIVAYISGEVTTPGVYSAPGGARVNDLVELAGGLTPNADGAAINLAEPVTDGSHIHIPAPGETPRALSGSGGSTSPGGSGGSKGGKNGGAGGGGGGAGGGGSGKNNPGALINLNTASASDLETLPGVGPATARDILSWRETNGPFTSPEDLLEVPGIGPAKFTKLSALVTV</sequence>
<feature type="domain" description="Helix-hairpin-helix DNA-binding motif class 1" evidence="3">
    <location>
        <begin position="316"/>
        <end position="335"/>
    </location>
</feature>
<dbReference type="EMBL" id="JAWNFV010000006">
    <property type="protein sequence ID" value="MDY5140438.1"/>
    <property type="molecule type" value="Genomic_DNA"/>
</dbReference>
<dbReference type="Pfam" id="PF10531">
    <property type="entry name" value="SLBB"/>
    <property type="match status" value="1"/>
</dbReference>
<evidence type="ECO:0000313" key="4">
    <source>
        <dbReference type="EMBL" id="MDY5140438.1"/>
    </source>
</evidence>
<dbReference type="PANTHER" id="PTHR21180:SF32">
    <property type="entry name" value="ENDONUCLEASE_EXONUCLEASE_PHOSPHATASE FAMILY DOMAIN-CONTAINING PROTEIN 1"/>
    <property type="match status" value="1"/>
</dbReference>
<dbReference type="Pfam" id="PF12836">
    <property type="entry name" value="HHH_3"/>
    <property type="match status" value="1"/>
</dbReference>
<evidence type="ECO:0000313" key="5">
    <source>
        <dbReference type="EMBL" id="MDY5145486.1"/>
    </source>
</evidence>
<dbReference type="InterPro" id="IPR004509">
    <property type="entry name" value="Competence_ComEA_HhH"/>
</dbReference>
<feature type="region of interest" description="Disordered" evidence="1">
    <location>
        <begin position="1"/>
        <end position="42"/>
    </location>
</feature>
<dbReference type="NCBIfam" id="TIGR00426">
    <property type="entry name" value="competence protein ComEA helix-hairpin-helix repeat region"/>
    <property type="match status" value="1"/>
</dbReference>
<dbReference type="SUPFAM" id="SSF142984">
    <property type="entry name" value="Nqo1 middle domain-like"/>
    <property type="match status" value="1"/>
</dbReference>
<accession>A0AAW9HNS6</accession>
<feature type="transmembrane region" description="Helical" evidence="2">
    <location>
        <begin position="81"/>
        <end position="101"/>
    </location>
</feature>
<dbReference type="Proteomes" id="UP001284901">
    <property type="component" value="Unassembled WGS sequence"/>
</dbReference>
<dbReference type="InterPro" id="IPR051675">
    <property type="entry name" value="Endo/Exo/Phosphatase_dom_1"/>
</dbReference>
<keyword evidence="2" id="KW-1133">Transmembrane helix</keyword>
<dbReference type="GeneID" id="92814084"/>
<dbReference type="InterPro" id="IPR019554">
    <property type="entry name" value="Soluble_ligand-bd"/>
</dbReference>
<name>A0AAW9HNS6_9ACTO</name>
<keyword evidence="2" id="KW-0472">Membrane</keyword>
<evidence type="ECO:0000259" key="3">
    <source>
        <dbReference type="SMART" id="SM00278"/>
    </source>
</evidence>
<dbReference type="GO" id="GO:0015627">
    <property type="term" value="C:type II protein secretion system complex"/>
    <property type="evidence" value="ECO:0007669"/>
    <property type="project" value="TreeGrafter"/>
</dbReference>
<reference evidence="4 6" key="1">
    <citation type="submission" date="2023-10" db="EMBL/GenBank/DDBJ databases">
        <title>Whole Genome based description of the genera Actinobaculum and Actinotignum reveals a complex phylogenetic relationship within the species included in the genus Actinotignum.</title>
        <authorList>
            <person name="Jensen C.S."/>
            <person name="Dargis R."/>
            <person name="Kemp M."/>
            <person name="Christensen J.J."/>
        </authorList>
    </citation>
    <scope>NUCLEOTIDE SEQUENCE</scope>
    <source>
        <strain evidence="5 6">SLA_B089</strain>
        <strain evidence="4">SLA_B245</strain>
    </source>
</reference>
<feature type="compositionally biased region" description="Low complexity" evidence="1">
    <location>
        <begin position="118"/>
        <end position="157"/>
    </location>
</feature>
<dbReference type="Gene3D" id="3.10.560.10">
    <property type="entry name" value="Outer membrane lipoprotein wza domain like"/>
    <property type="match status" value="1"/>
</dbReference>
<keyword evidence="2" id="KW-0812">Transmembrane</keyword>
<gene>
    <name evidence="4" type="ORF">R6G74_03805</name>
    <name evidence="5" type="ORF">R6P33_00415</name>
</gene>
<feature type="region of interest" description="Disordered" evidence="1">
    <location>
        <begin position="219"/>
        <end position="268"/>
    </location>
</feature>
<dbReference type="EMBL" id="JAWNFY010000001">
    <property type="protein sequence ID" value="MDY5145486.1"/>
    <property type="molecule type" value="Genomic_DNA"/>
</dbReference>
<dbReference type="AlphaFoldDB" id="A0AAW9HNS6"/>
<protein>
    <submittedName>
        <fullName evidence="4">ComEA family DNA-binding protein</fullName>
    </submittedName>
</protein>
<keyword evidence="6" id="KW-1185">Reference proteome</keyword>
<dbReference type="InterPro" id="IPR003583">
    <property type="entry name" value="Hlx-hairpin-Hlx_DNA-bd_motif"/>
</dbReference>
<feature type="compositionally biased region" description="Gly residues" evidence="1">
    <location>
        <begin position="236"/>
        <end position="268"/>
    </location>
</feature>
<evidence type="ECO:0000313" key="6">
    <source>
        <dbReference type="Proteomes" id="UP001284901"/>
    </source>
</evidence>
<dbReference type="SMART" id="SM00278">
    <property type="entry name" value="HhH1"/>
    <property type="match status" value="2"/>
</dbReference>
<proteinExistence type="predicted"/>
<comment type="caution">
    <text evidence="4">The sequence shown here is derived from an EMBL/GenBank/DDBJ whole genome shotgun (WGS) entry which is preliminary data.</text>
</comment>
<feature type="region of interest" description="Disordered" evidence="1">
    <location>
        <begin position="118"/>
        <end position="166"/>
    </location>
</feature>
<feature type="domain" description="Helix-hairpin-helix DNA-binding motif class 1" evidence="3">
    <location>
        <begin position="286"/>
        <end position="305"/>
    </location>
</feature>
<keyword evidence="4" id="KW-0238">DNA-binding</keyword>
<dbReference type="GO" id="GO:0015628">
    <property type="term" value="P:protein secretion by the type II secretion system"/>
    <property type="evidence" value="ECO:0007669"/>
    <property type="project" value="TreeGrafter"/>
</dbReference>
<dbReference type="GO" id="GO:0006281">
    <property type="term" value="P:DNA repair"/>
    <property type="evidence" value="ECO:0007669"/>
    <property type="project" value="InterPro"/>
</dbReference>
<dbReference type="RefSeq" id="WP_101594967.1">
    <property type="nucleotide sequence ID" value="NZ_CAUPFC010000002.1"/>
</dbReference>
<evidence type="ECO:0000313" key="7">
    <source>
        <dbReference type="Proteomes" id="UP001288320"/>
    </source>
</evidence>
<dbReference type="Gene3D" id="1.10.150.280">
    <property type="entry name" value="AF1531-like domain"/>
    <property type="match status" value="1"/>
</dbReference>
<evidence type="ECO:0000256" key="2">
    <source>
        <dbReference type="SAM" id="Phobius"/>
    </source>
</evidence>
<dbReference type="PANTHER" id="PTHR21180">
    <property type="entry name" value="ENDONUCLEASE/EXONUCLEASE/PHOSPHATASE FAMILY DOMAIN-CONTAINING PROTEIN 1"/>
    <property type="match status" value="1"/>
</dbReference>
<dbReference type="SUPFAM" id="SSF47781">
    <property type="entry name" value="RuvA domain 2-like"/>
    <property type="match status" value="1"/>
</dbReference>
<dbReference type="Proteomes" id="UP001288320">
    <property type="component" value="Unassembled WGS sequence"/>
</dbReference>
<organism evidence="4 7">
    <name type="scientific">Actinotignum timonense</name>
    <dbReference type="NCBI Taxonomy" id="1870995"/>
    <lineage>
        <taxon>Bacteria</taxon>
        <taxon>Bacillati</taxon>
        <taxon>Actinomycetota</taxon>
        <taxon>Actinomycetes</taxon>
        <taxon>Actinomycetales</taxon>
        <taxon>Actinomycetaceae</taxon>
        <taxon>Actinotignum</taxon>
    </lineage>
</organism>
<dbReference type="GO" id="GO:0003677">
    <property type="term" value="F:DNA binding"/>
    <property type="evidence" value="ECO:0007669"/>
    <property type="project" value="UniProtKB-KW"/>
</dbReference>